<reference evidence="3" key="1">
    <citation type="submission" date="2024-06" db="UniProtKB">
        <authorList>
            <consortium name="RefSeq"/>
        </authorList>
    </citation>
    <scope>NUCLEOTIDE SEQUENCE [LARGE SCALE GENOMIC DNA]</scope>
</reference>
<dbReference type="RefSeq" id="XP_022293667.1">
    <property type="nucleotide sequence ID" value="XM_022437959.1"/>
</dbReference>
<dbReference type="Pfam" id="PF02114">
    <property type="entry name" value="Phosducin"/>
    <property type="match status" value="1"/>
</dbReference>
<dbReference type="InterPro" id="IPR036249">
    <property type="entry name" value="Thioredoxin-like_sf"/>
</dbReference>
<organism evidence="3 4">
    <name type="scientific">Crassostrea virginica</name>
    <name type="common">Eastern oyster</name>
    <dbReference type="NCBI Taxonomy" id="6565"/>
    <lineage>
        <taxon>Eukaryota</taxon>
        <taxon>Metazoa</taxon>
        <taxon>Spiralia</taxon>
        <taxon>Lophotrochozoa</taxon>
        <taxon>Mollusca</taxon>
        <taxon>Bivalvia</taxon>
        <taxon>Autobranchia</taxon>
        <taxon>Pteriomorphia</taxon>
        <taxon>Ostreida</taxon>
        <taxon>Ostreoidea</taxon>
        <taxon>Ostreidae</taxon>
        <taxon>Crassostrea</taxon>
    </lineage>
</organism>
<comment type="similarity">
    <text evidence="1">Belongs to the phosducin family.</text>
</comment>
<dbReference type="Gene3D" id="3.40.30.10">
    <property type="entry name" value="Glutaredoxin"/>
    <property type="match status" value="1"/>
</dbReference>
<dbReference type="OrthoDB" id="10257948at2759"/>
<dbReference type="PANTHER" id="PTHR21148">
    <property type="entry name" value="THIOREDOXIN DOMAIN-CONTAINING PROTEIN 9"/>
    <property type="match status" value="1"/>
</dbReference>
<dbReference type="GeneID" id="111104157"/>
<gene>
    <name evidence="4" type="primary">LOC111104157</name>
</gene>
<evidence type="ECO:0000259" key="2">
    <source>
        <dbReference type="Pfam" id="PF02114"/>
    </source>
</evidence>
<accession>A0A8B8AQ88</accession>
<protein>
    <submittedName>
        <fullName evidence="4">Thioredoxin domain-containing protein plp1-like</fullName>
    </submittedName>
</protein>
<dbReference type="CDD" id="cd02989">
    <property type="entry name" value="Phd_like_TxnDC9"/>
    <property type="match status" value="1"/>
</dbReference>
<dbReference type="Proteomes" id="UP000694844">
    <property type="component" value="Chromosome 1"/>
</dbReference>
<feature type="domain" description="Phosducin" evidence="2">
    <location>
        <begin position="19"/>
        <end position="201"/>
    </location>
</feature>
<keyword evidence="3" id="KW-1185">Reference proteome</keyword>
<evidence type="ECO:0000313" key="4">
    <source>
        <dbReference type="RefSeq" id="XP_022293667.1"/>
    </source>
</evidence>
<sequence length="203" mass="23258">MATTTTERANEILDDGALVEEDLLDELEKEEIPAHIREARMEALKKQSADLQLMKEKQHGLYTEIPVEKGFLDLTTQEDRCVIHFFHEDFRRCAIIDTHLEALTKKYFETKFAKINVDKAKYFVEKLKIRVLPAVLCFINGKVVDRIIGFEELGNTDSFPTSVLEKRLGKSGVIEVPEVRPTNKTVFGFNKPSEDCSSDDDDY</sequence>
<dbReference type="SUPFAM" id="SSF52833">
    <property type="entry name" value="Thioredoxin-like"/>
    <property type="match status" value="1"/>
</dbReference>
<dbReference type="AlphaFoldDB" id="A0A8B8AQ88"/>
<reference evidence="4" key="2">
    <citation type="submission" date="2025-08" db="UniProtKB">
        <authorList>
            <consortium name="RefSeq"/>
        </authorList>
    </citation>
    <scope>IDENTIFICATION</scope>
    <source>
        <tissue evidence="4">Whole sample</tissue>
    </source>
</reference>
<evidence type="ECO:0000313" key="3">
    <source>
        <dbReference type="Proteomes" id="UP000694844"/>
    </source>
</evidence>
<name>A0A8B8AQ88_CRAVI</name>
<dbReference type="InterPro" id="IPR024253">
    <property type="entry name" value="Phosducin_thioredoxin-like_dom"/>
</dbReference>
<evidence type="ECO:0000256" key="1">
    <source>
        <dbReference type="ARBA" id="ARBA00009686"/>
    </source>
</evidence>
<dbReference type="KEGG" id="cvn:111104157"/>
<proteinExistence type="inferred from homology"/>